<dbReference type="Proteomes" id="UP001152562">
    <property type="component" value="Unassembled WGS sequence"/>
</dbReference>
<name>A0A9P0TXK5_PIEBR</name>
<dbReference type="EMBL" id="CALOZG010000085">
    <property type="protein sequence ID" value="CAH4037449.1"/>
    <property type="molecule type" value="Genomic_DNA"/>
</dbReference>
<reference evidence="1" key="1">
    <citation type="submission" date="2022-05" db="EMBL/GenBank/DDBJ databases">
        <authorList>
            <person name="Okamura Y."/>
        </authorList>
    </citation>
    <scope>NUCLEOTIDE SEQUENCE</scope>
</reference>
<comment type="caution">
    <text evidence="1">The sequence shown here is derived from an EMBL/GenBank/DDBJ whole genome shotgun (WGS) entry which is preliminary data.</text>
</comment>
<sequence>MSHKTIATITVSAVDPLRAIWVKETSSFHFNNLTAEASSTCRISRCQTCAPQHAWGETGGNAPAPPREPVISLRRDEVRGREKSTCDVGDKAKLLAENQLNAGILHC</sequence>
<organism evidence="1 2">
    <name type="scientific">Pieris brassicae</name>
    <name type="common">White butterfly</name>
    <name type="synonym">Large white butterfly</name>
    <dbReference type="NCBI Taxonomy" id="7116"/>
    <lineage>
        <taxon>Eukaryota</taxon>
        <taxon>Metazoa</taxon>
        <taxon>Ecdysozoa</taxon>
        <taxon>Arthropoda</taxon>
        <taxon>Hexapoda</taxon>
        <taxon>Insecta</taxon>
        <taxon>Pterygota</taxon>
        <taxon>Neoptera</taxon>
        <taxon>Endopterygota</taxon>
        <taxon>Lepidoptera</taxon>
        <taxon>Glossata</taxon>
        <taxon>Ditrysia</taxon>
        <taxon>Papilionoidea</taxon>
        <taxon>Pieridae</taxon>
        <taxon>Pierinae</taxon>
        <taxon>Pieris</taxon>
    </lineage>
</organism>
<dbReference type="AlphaFoldDB" id="A0A9P0TXK5"/>
<gene>
    <name evidence="1" type="ORF">PIBRA_LOCUS13121</name>
</gene>
<evidence type="ECO:0000313" key="1">
    <source>
        <dbReference type="EMBL" id="CAH4037449.1"/>
    </source>
</evidence>
<protein>
    <submittedName>
        <fullName evidence="1">Uncharacterized protein</fullName>
    </submittedName>
</protein>
<proteinExistence type="predicted"/>
<keyword evidence="2" id="KW-1185">Reference proteome</keyword>
<accession>A0A9P0TXK5</accession>
<evidence type="ECO:0000313" key="2">
    <source>
        <dbReference type="Proteomes" id="UP001152562"/>
    </source>
</evidence>